<gene>
    <name evidence="1" type="ORF">L6452_21030</name>
</gene>
<reference evidence="2" key="1">
    <citation type="journal article" date="2022" name="Mol. Ecol. Resour.">
        <title>The genomes of chicory, endive, great burdock and yacon provide insights into Asteraceae palaeo-polyploidization history and plant inulin production.</title>
        <authorList>
            <person name="Fan W."/>
            <person name="Wang S."/>
            <person name="Wang H."/>
            <person name="Wang A."/>
            <person name="Jiang F."/>
            <person name="Liu H."/>
            <person name="Zhao H."/>
            <person name="Xu D."/>
            <person name="Zhang Y."/>
        </authorList>
    </citation>
    <scope>NUCLEOTIDE SEQUENCE [LARGE SCALE GENOMIC DNA]</scope>
    <source>
        <strain evidence="2">cv. Niubang</strain>
    </source>
</reference>
<reference evidence="1 2" key="2">
    <citation type="journal article" date="2022" name="Mol. Ecol. Resour.">
        <title>The genomes of chicory, endive, great burdock and yacon provide insights into Asteraceae paleo-polyploidization history and plant inulin production.</title>
        <authorList>
            <person name="Fan W."/>
            <person name="Wang S."/>
            <person name="Wang H."/>
            <person name="Wang A."/>
            <person name="Jiang F."/>
            <person name="Liu H."/>
            <person name="Zhao H."/>
            <person name="Xu D."/>
            <person name="Zhang Y."/>
        </authorList>
    </citation>
    <scope>NUCLEOTIDE SEQUENCE [LARGE SCALE GENOMIC DNA]</scope>
    <source>
        <strain evidence="2">cv. Niubang</strain>
    </source>
</reference>
<protein>
    <submittedName>
        <fullName evidence="1">Uncharacterized protein</fullName>
    </submittedName>
</protein>
<evidence type="ECO:0000313" key="2">
    <source>
        <dbReference type="Proteomes" id="UP001055879"/>
    </source>
</evidence>
<accession>A0ACB9BDT3</accession>
<name>A0ACB9BDT3_ARCLA</name>
<dbReference type="EMBL" id="CM042052">
    <property type="protein sequence ID" value="KAI3720120.1"/>
    <property type="molecule type" value="Genomic_DNA"/>
</dbReference>
<keyword evidence="2" id="KW-1185">Reference proteome</keyword>
<evidence type="ECO:0000313" key="1">
    <source>
        <dbReference type="EMBL" id="KAI3720120.1"/>
    </source>
</evidence>
<dbReference type="Proteomes" id="UP001055879">
    <property type="component" value="Linkage Group LG06"/>
</dbReference>
<sequence length="269" mass="30494">MVEQVGSVNDGEAIIDIPDDLLIIDSTDPISALIEFVYPSILVNVKNSSYFQERAILAPKHEVVQEINDRLLSLFPGDEKEYLSSDSLCESEHLHEQFDETLYSPNVLNGLKLSGLPNHKIVLKVGVPVMLLRNIDQKSRLCNGTRLRVLSLGNRVIEAEIISRSNIGSRTFIPRMSLTPTNKRIPFKFQRKQFPISVCFAMTINKSQRQSLSKVGLFLRQPVFTHGQLYVALFRVKIRQGLKILIIDNDGIISNRTKNVVYKEVFCNL</sequence>
<comment type="caution">
    <text evidence="1">The sequence shown here is derived from an EMBL/GenBank/DDBJ whole genome shotgun (WGS) entry which is preliminary data.</text>
</comment>
<proteinExistence type="predicted"/>
<organism evidence="1 2">
    <name type="scientific">Arctium lappa</name>
    <name type="common">Greater burdock</name>
    <name type="synonym">Lappa major</name>
    <dbReference type="NCBI Taxonomy" id="4217"/>
    <lineage>
        <taxon>Eukaryota</taxon>
        <taxon>Viridiplantae</taxon>
        <taxon>Streptophyta</taxon>
        <taxon>Embryophyta</taxon>
        <taxon>Tracheophyta</taxon>
        <taxon>Spermatophyta</taxon>
        <taxon>Magnoliopsida</taxon>
        <taxon>eudicotyledons</taxon>
        <taxon>Gunneridae</taxon>
        <taxon>Pentapetalae</taxon>
        <taxon>asterids</taxon>
        <taxon>campanulids</taxon>
        <taxon>Asterales</taxon>
        <taxon>Asteraceae</taxon>
        <taxon>Carduoideae</taxon>
        <taxon>Cardueae</taxon>
        <taxon>Arctiinae</taxon>
        <taxon>Arctium</taxon>
    </lineage>
</organism>